<dbReference type="Proteomes" id="UP001605036">
    <property type="component" value="Unassembled WGS sequence"/>
</dbReference>
<dbReference type="EMBL" id="JBHFFA010000001">
    <property type="protein sequence ID" value="KAL2651278.1"/>
    <property type="molecule type" value="Genomic_DNA"/>
</dbReference>
<feature type="domain" description="Amine oxidase" evidence="1">
    <location>
        <begin position="154"/>
        <end position="424"/>
    </location>
</feature>
<dbReference type="InterPro" id="IPR002937">
    <property type="entry name" value="Amino_oxidase"/>
</dbReference>
<dbReference type="Pfam" id="PF01593">
    <property type="entry name" value="Amino_oxidase"/>
    <property type="match status" value="1"/>
</dbReference>
<evidence type="ECO:0000313" key="2">
    <source>
        <dbReference type="EMBL" id="KAL2651278.1"/>
    </source>
</evidence>
<dbReference type="Gene3D" id="3.90.660.10">
    <property type="match status" value="1"/>
</dbReference>
<proteinExistence type="predicted"/>
<sequence length="435" mass="47308">MMLTKQFFGRHSYPAPSKLSSVFVDLWCHSVVAARLELCRRSASPVCASQILQVDTMAPSLKGLPVAVIGAGVSGCVCASTLADRGIPVTLFDMGRGPGGRLSQRRETTDGGKELLFDHGAQYFSVRFPEVQKLVDRWLASGLVKEWKGKFGSYDRVKMAFQDETFEDDQPKYVGVPGMNSMCKAMSRQPGVKTAFSTTVATFKWKEEGTGGIWHLGSKTGEDLGAFRAVVVADKGLASERFTVLTGLPPPLEKAGVPTLYEKLANIKSVSVFVVMVAFAEALTSVPFDRFTIERSNFLAGAVRVSSKPGREVADRSECWVLHSTVYYADEITKKEGFAKPSSASLHEIANTLFKEFQEIVPEATTPLFIKAHRWGSAFPMQAAAPEEHCLVESGRKLVACGDYCVGPRIECAILSGLTAARKIHHLLDSAGAKI</sequence>
<dbReference type="InterPro" id="IPR036188">
    <property type="entry name" value="FAD/NAD-bd_sf"/>
</dbReference>
<keyword evidence="3" id="KW-1185">Reference proteome</keyword>
<dbReference type="Gene3D" id="3.50.50.60">
    <property type="entry name" value="FAD/NAD(P)-binding domain"/>
    <property type="match status" value="1"/>
</dbReference>
<organism evidence="2 3">
    <name type="scientific">Riccia fluitans</name>
    <dbReference type="NCBI Taxonomy" id="41844"/>
    <lineage>
        <taxon>Eukaryota</taxon>
        <taxon>Viridiplantae</taxon>
        <taxon>Streptophyta</taxon>
        <taxon>Embryophyta</taxon>
        <taxon>Marchantiophyta</taxon>
        <taxon>Marchantiopsida</taxon>
        <taxon>Marchantiidae</taxon>
        <taxon>Marchantiales</taxon>
        <taxon>Ricciaceae</taxon>
        <taxon>Riccia</taxon>
    </lineage>
</organism>
<dbReference type="PANTHER" id="PTHR16128:SF5">
    <property type="entry name" value="FAD_NAD(P)-BINDING OXIDOREDUCTASE FAMILY PROTEIN"/>
    <property type="match status" value="1"/>
</dbReference>
<evidence type="ECO:0000313" key="3">
    <source>
        <dbReference type="Proteomes" id="UP001605036"/>
    </source>
</evidence>
<name>A0ABD1ZIL1_9MARC</name>
<evidence type="ECO:0000259" key="1">
    <source>
        <dbReference type="Pfam" id="PF01593"/>
    </source>
</evidence>
<accession>A0ABD1ZIL1</accession>
<protein>
    <recommendedName>
        <fullName evidence="1">Amine oxidase domain-containing protein</fullName>
    </recommendedName>
</protein>
<dbReference type="PANTHER" id="PTHR16128">
    <property type="entry name" value="FAD/NAD(P)-BINDING OXIDOREDUCTASE FAMILY PROTEIN"/>
    <property type="match status" value="1"/>
</dbReference>
<gene>
    <name evidence="2" type="ORF">R1flu_019406</name>
</gene>
<dbReference type="AlphaFoldDB" id="A0ABD1ZIL1"/>
<dbReference type="Pfam" id="PF13450">
    <property type="entry name" value="NAD_binding_8"/>
    <property type="match status" value="1"/>
</dbReference>
<dbReference type="SUPFAM" id="SSF51905">
    <property type="entry name" value="FAD/NAD(P)-binding domain"/>
    <property type="match status" value="1"/>
</dbReference>
<reference evidence="2 3" key="1">
    <citation type="submission" date="2024-09" db="EMBL/GenBank/DDBJ databases">
        <title>Chromosome-scale assembly of Riccia fluitans.</title>
        <authorList>
            <person name="Paukszto L."/>
            <person name="Sawicki J."/>
            <person name="Karawczyk K."/>
            <person name="Piernik-Szablinska J."/>
            <person name="Szczecinska M."/>
            <person name="Mazdziarz M."/>
        </authorList>
    </citation>
    <scope>NUCLEOTIDE SEQUENCE [LARGE SCALE GENOMIC DNA]</scope>
    <source>
        <strain evidence="2">Rf_01</strain>
        <tissue evidence="2">Aerial parts of the thallus</tissue>
    </source>
</reference>
<comment type="caution">
    <text evidence="2">The sequence shown here is derived from an EMBL/GenBank/DDBJ whole genome shotgun (WGS) entry which is preliminary data.</text>
</comment>